<dbReference type="PANTHER" id="PTHR43105:SF12">
    <property type="entry name" value="NADH-QUINONE OXIDOREDUCTASE SUBUNIT G"/>
    <property type="match status" value="1"/>
</dbReference>
<dbReference type="SUPFAM" id="SSF50692">
    <property type="entry name" value="ADC-like"/>
    <property type="match status" value="1"/>
</dbReference>
<keyword evidence="4 12" id="KW-0001">2Fe-2S</keyword>
<feature type="region of interest" description="Disordered" evidence="13">
    <location>
        <begin position="811"/>
        <end position="838"/>
    </location>
</feature>
<feature type="domain" description="4Fe-4S Mo/W bis-MGD-type" evidence="15">
    <location>
        <begin position="238"/>
        <end position="294"/>
    </location>
</feature>
<keyword evidence="8 12" id="KW-0408">Iron</keyword>
<dbReference type="InterPro" id="IPR054351">
    <property type="entry name" value="NADH_UbQ_OxRdtase_ferredoxin"/>
</dbReference>
<keyword evidence="17" id="KW-0560">Oxidoreductase</keyword>
<sequence>MPRRSERTETMTDQVTFTIDGIEVTVPKGTLIIRAAEQLGIEIPRFCDHPLLEPAGACRQCLVDVPDMGNGRGMPKPAASCTTTAMQGMVVKTQHTSEVAKDAQEGIMEFLLINHPLDCPVCDKGGECPLQNQAMSTGRTETRMEPADKRRYKKALPISSQVLLDRERCVLCARCTRFSDQIAGDPFIELMERSALEQVGVYEDEPFESYFSGNTVQICPVGALTGTQYRFRSRPFDLVSSPSVCEHCSAGCSQRSDHRRGKVLRRLAGEDPAVNEEWNCDKGRWAMSYIDAADRITKPLVREADGSLREASWPEALRRAAAGLGSTGETASGRVGVLTGGRLTVEDAYAYSKFARVALATNDIDFRSRPHSTEESEFLAHAVAGVYPSSGAVTYEDLEQAPVVLAVGLEVEEECPIAFLRMRKAVRSRGQRVHVVAPFATNGTRKLDANLIEALPGEEAELLEGWTRGGYVRDALAEAGAVILLGERLATVEGAFSAAVRLARATGARLAWIPRRAGDRGAVEAGCLPGLLPGGGLASYAADRDQLAEYWGVESLPGADGRPAWDILQAAADGEIDALLIGGVDPYDFADAPAVEAALYAARFVVSLEIRHSAVTRVADVVLPVAPVTGKAGAFFDWEGRLRTFDTVIESDLMSDHAVLDALADVMGVKLGLGDTRTVRGELAGLPDPITRQPAPDWAGDTPARPAEPGKAVLATWRQLLDGGSLQENNPHLAGCAPDPVVRLSAATAKAIGASQGAGVTVSTSIGGITLPLAVTDMPEGVVWLPQNAPGRGIYRHLGAGSGDVVQIRAYPSPPRPATEHMPGSQASPGDQVEAVNS</sequence>
<feature type="domain" description="4Fe-4S His(Cys)3-ligated-type" evidence="16">
    <location>
        <begin position="99"/>
        <end position="138"/>
    </location>
</feature>
<dbReference type="SMART" id="SM00926">
    <property type="entry name" value="Molybdop_Fe4S4"/>
    <property type="match status" value="1"/>
</dbReference>
<dbReference type="InterPro" id="IPR019574">
    <property type="entry name" value="NADH_UbQ_OxRdtase_Gsu_4Fe4S-bd"/>
</dbReference>
<evidence type="ECO:0000256" key="8">
    <source>
        <dbReference type="ARBA" id="ARBA00023004"/>
    </source>
</evidence>
<dbReference type="SUPFAM" id="SSF53706">
    <property type="entry name" value="Formate dehydrogenase/DMSO reductase, domains 1-3"/>
    <property type="match status" value="1"/>
</dbReference>
<keyword evidence="10 12" id="KW-0520">NAD</keyword>
<evidence type="ECO:0000256" key="4">
    <source>
        <dbReference type="ARBA" id="ARBA00022714"/>
    </source>
</evidence>
<dbReference type="AlphaFoldDB" id="A0A6L5GGH2"/>
<dbReference type="Pfam" id="PF04879">
    <property type="entry name" value="Molybdop_Fe4S4"/>
    <property type="match status" value="1"/>
</dbReference>
<dbReference type="Gene3D" id="3.10.20.740">
    <property type="match status" value="1"/>
</dbReference>
<dbReference type="Gene3D" id="2.40.40.20">
    <property type="match status" value="1"/>
</dbReference>
<dbReference type="GO" id="GO:0043546">
    <property type="term" value="F:molybdopterin cofactor binding"/>
    <property type="evidence" value="ECO:0007669"/>
    <property type="project" value="InterPro"/>
</dbReference>
<comment type="catalytic activity">
    <reaction evidence="11 12">
        <text>a quinone + NADH + 5 H(+)(in) = a quinol + NAD(+) + 4 H(+)(out)</text>
        <dbReference type="Rhea" id="RHEA:57888"/>
        <dbReference type="ChEBI" id="CHEBI:15378"/>
        <dbReference type="ChEBI" id="CHEBI:24646"/>
        <dbReference type="ChEBI" id="CHEBI:57540"/>
        <dbReference type="ChEBI" id="CHEBI:57945"/>
        <dbReference type="ChEBI" id="CHEBI:132124"/>
    </reaction>
</comment>
<dbReference type="Gene3D" id="3.40.50.740">
    <property type="match status" value="2"/>
</dbReference>
<dbReference type="Pfam" id="PF10588">
    <property type="entry name" value="NADH-G_4Fe-4S_3"/>
    <property type="match status" value="1"/>
</dbReference>
<dbReference type="GO" id="GO:0051537">
    <property type="term" value="F:2 iron, 2 sulfur cluster binding"/>
    <property type="evidence" value="ECO:0007669"/>
    <property type="project" value="UniProtKB-UniRule"/>
</dbReference>
<evidence type="ECO:0000256" key="2">
    <source>
        <dbReference type="ARBA" id="ARBA00005404"/>
    </source>
</evidence>
<dbReference type="SMART" id="SM00929">
    <property type="entry name" value="NADH-G_4Fe-4S_3"/>
    <property type="match status" value="1"/>
</dbReference>
<evidence type="ECO:0000256" key="12">
    <source>
        <dbReference type="RuleBase" id="RU003525"/>
    </source>
</evidence>
<dbReference type="PROSITE" id="PS51669">
    <property type="entry name" value="4FE4S_MOW_BIS_MGD"/>
    <property type="match status" value="1"/>
</dbReference>
<dbReference type="Pfam" id="PF13510">
    <property type="entry name" value="Fer2_4"/>
    <property type="match status" value="1"/>
</dbReference>
<dbReference type="Gene3D" id="3.40.228.10">
    <property type="entry name" value="Dimethylsulfoxide Reductase, domain 2"/>
    <property type="match status" value="1"/>
</dbReference>
<dbReference type="GO" id="GO:0016020">
    <property type="term" value="C:membrane"/>
    <property type="evidence" value="ECO:0007669"/>
    <property type="project" value="InterPro"/>
</dbReference>
<dbReference type="Gene3D" id="3.30.70.20">
    <property type="match status" value="1"/>
</dbReference>
<dbReference type="InterPro" id="IPR009010">
    <property type="entry name" value="Asp_de-COase-like_dom_sf"/>
</dbReference>
<evidence type="ECO:0000313" key="17">
    <source>
        <dbReference type="EMBL" id="MQM28824.1"/>
    </source>
</evidence>
<feature type="domain" description="2Fe-2S ferredoxin-type" evidence="14">
    <location>
        <begin position="13"/>
        <end position="97"/>
    </location>
</feature>
<dbReference type="InterPro" id="IPR006656">
    <property type="entry name" value="Mopterin_OxRdtase"/>
</dbReference>
<dbReference type="NCBIfam" id="TIGR01973">
    <property type="entry name" value="NuoG"/>
    <property type="match status" value="1"/>
</dbReference>
<dbReference type="InterPro" id="IPR006963">
    <property type="entry name" value="Mopterin_OxRdtase_4Fe-4S_dom"/>
</dbReference>
<keyword evidence="9 12" id="KW-0411">Iron-sulfur</keyword>
<dbReference type="Gene3D" id="2.20.25.90">
    <property type="entry name" value="ADC-like domains"/>
    <property type="match status" value="1"/>
</dbReference>
<keyword evidence="18" id="KW-1185">Reference proteome</keyword>
<evidence type="ECO:0000259" key="15">
    <source>
        <dbReference type="PROSITE" id="PS51669"/>
    </source>
</evidence>
<keyword evidence="5 12" id="KW-0874">Quinone</keyword>
<dbReference type="GO" id="GO:0048038">
    <property type="term" value="F:quinone binding"/>
    <property type="evidence" value="ECO:0007669"/>
    <property type="project" value="UniProtKB-UniRule"/>
</dbReference>
<feature type="region of interest" description="Disordered" evidence="13">
    <location>
        <begin position="685"/>
        <end position="706"/>
    </location>
</feature>
<evidence type="ECO:0000256" key="9">
    <source>
        <dbReference type="ARBA" id="ARBA00023014"/>
    </source>
</evidence>
<feature type="compositionally biased region" description="Polar residues" evidence="13">
    <location>
        <begin position="825"/>
        <end position="838"/>
    </location>
</feature>
<dbReference type="SUPFAM" id="SSF54862">
    <property type="entry name" value="4Fe-4S ferredoxins"/>
    <property type="match status" value="1"/>
</dbReference>
<dbReference type="EMBL" id="WIAO01000059">
    <property type="protein sequence ID" value="MQM28824.1"/>
    <property type="molecule type" value="Genomic_DNA"/>
</dbReference>
<comment type="similarity">
    <text evidence="2 12">Belongs to the complex I 75 kDa subunit family.</text>
</comment>
<dbReference type="CDD" id="cd02788">
    <property type="entry name" value="MopB_CT_NDH-1_NuoG2-N7"/>
    <property type="match status" value="1"/>
</dbReference>
<dbReference type="InterPro" id="IPR006657">
    <property type="entry name" value="MoPterin_dinucl-bd_dom"/>
</dbReference>
<dbReference type="FunFam" id="3.10.20.740:FF:000001">
    <property type="entry name" value="NADH-quinone oxidoreductase subunit G"/>
    <property type="match status" value="1"/>
</dbReference>
<evidence type="ECO:0000256" key="1">
    <source>
        <dbReference type="ARBA" id="ARBA00001966"/>
    </source>
</evidence>
<evidence type="ECO:0000256" key="11">
    <source>
        <dbReference type="ARBA" id="ARBA00047712"/>
    </source>
</evidence>
<keyword evidence="6 12" id="KW-0479">Metal-binding</keyword>
<dbReference type="Pfam" id="PF22117">
    <property type="entry name" value="Fer4_Nqo3"/>
    <property type="match status" value="1"/>
</dbReference>
<dbReference type="GO" id="GO:0051539">
    <property type="term" value="F:4 iron, 4 sulfur cluster binding"/>
    <property type="evidence" value="ECO:0007669"/>
    <property type="project" value="UniProtKB-KW"/>
</dbReference>
<name>A0A6L5GGH2_9ACTN</name>
<evidence type="ECO:0000256" key="7">
    <source>
        <dbReference type="ARBA" id="ARBA00022967"/>
    </source>
</evidence>
<dbReference type="GO" id="GO:0008137">
    <property type="term" value="F:NADH dehydrogenase (ubiquinone) activity"/>
    <property type="evidence" value="ECO:0007669"/>
    <property type="project" value="UniProtKB-UniRule"/>
</dbReference>
<evidence type="ECO:0000313" key="18">
    <source>
        <dbReference type="Proteomes" id="UP000477750"/>
    </source>
</evidence>
<dbReference type="InterPro" id="IPR001041">
    <property type="entry name" value="2Fe-2S_ferredoxin-type"/>
</dbReference>
<gene>
    <name evidence="17" type="ORF">GFD30_25155</name>
</gene>
<dbReference type="SUPFAM" id="SSF54292">
    <property type="entry name" value="2Fe-2S ferredoxin-like"/>
    <property type="match status" value="1"/>
</dbReference>
<evidence type="ECO:0000259" key="14">
    <source>
        <dbReference type="PROSITE" id="PS51085"/>
    </source>
</evidence>
<keyword evidence="7 12" id="KW-1278">Translocase</keyword>
<evidence type="ECO:0000256" key="13">
    <source>
        <dbReference type="SAM" id="MobiDB-lite"/>
    </source>
</evidence>
<comment type="cofactor">
    <cofactor evidence="12">
        <name>[2Fe-2S] cluster</name>
        <dbReference type="ChEBI" id="CHEBI:190135"/>
    </cofactor>
    <text evidence="12">Binds 1 [2Fe-2S] cluster per subunit.</text>
</comment>
<dbReference type="Pfam" id="PF01568">
    <property type="entry name" value="Molydop_binding"/>
    <property type="match status" value="1"/>
</dbReference>
<protein>
    <recommendedName>
        <fullName evidence="12">NADH-quinone oxidoreductase</fullName>
        <ecNumber evidence="12">7.1.1.-</ecNumber>
    </recommendedName>
</protein>
<dbReference type="GO" id="GO:0046872">
    <property type="term" value="F:metal ion binding"/>
    <property type="evidence" value="ECO:0007669"/>
    <property type="project" value="UniProtKB-UniRule"/>
</dbReference>
<comment type="caution">
    <text evidence="17">The sequence shown here is derived from an EMBL/GenBank/DDBJ whole genome shotgun (WGS) entry which is preliminary data.</text>
</comment>
<dbReference type="InterPro" id="IPR050123">
    <property type="entry name" value="Prok_molybdopt-oxidoreductase"/>
</dbReference>
<evidence type="ECO:0000256" key="6">
    <source>
        <dbReference type="ARBA" id="ARBA00022723"/>
    </source>
</evidence>
<evidence type="ECO:0000256" key="3">
    <source>
        <dbReference type="ARBA" id="ARBA00022485"/>
    </source>
</evidence>
<reference evidence="17 18" key="1">
    <citation type="submission" date="2019-10" db="EMBL/GenBank/DDBJ databases">
        <title>Glycomyces albidus sp. nov., a novel actinomycete isolated from rhizosphere soil of wheat (Triticum aestivum L.).</title>
        <authorList>
            <person name="Qian L."/>
        </authorList>
    </citation>
    <scope>NUCLEOTIDE SEQUENCE [LARGE SCALE GENOMIC DNA]</scope>
    <source>
        <strain evidence="17 18">NEAU-7082</strain>
    </source>
</reference>
<dbReference type="Proteomes" id="UP000477750">
    <property type="component" value="Unassembled WGS sequence"/>
</dbReference>
<dbReference type="GO" id="GO:0003954">
    <property type="term" value="F:NADH dehydrogenase activity"/>
    <property type="evidence" value="ECO:0007669"/>
    <property type="project" value="TreeGrafter"/>
</dbReference>
<dbReference type="PROSITE" id="PS51085">
    <property type="entry name" value="2FE2S_FER_2"/>
    <property type="match status" value="1"/>
</dbReference>
<evidence type="ECO:0000256" key="5">
    <source>
        <dbReference type="ARBA" id="ARBA00022719"/>
    </source>
</evidence>
<organism evidence="17 18">
    <name type="scientific">Glycomyces albidus</name>
    <dbReference type="NCBI Taxonomy" id="2656774"/>
    <lineage>
        <taxon>Bacteria</taxon>
        <taxon>Bacillati</taxon>
        <taxon>Actinomycetota</taxon>
        <taxon>Actinomycetes</taxon>
        <taxon>Glycomycetales</taxon>
        <taxon>Glycomycetaceae</taxon>
        <taxon>Glycomyces</taxon>
    </lineage>
</organism>
<comment type="cofactor">
    <cofactor evidence="1 12">
        <name>[4Fe-4S] cluster</name>
        <dbReference type="ChEBI" id="CHEBI:49883"/>
    </cofactor>
</comment>
<dbReference type="PROSITE" id="PS00643">
    <property type="entry name" value="COMPLEX1_75K_3"/>
    <property type="match status" value="1"/>
</dbReference>
<dbReference type="NCBIfam" id="NF005895">
    <property type="entry name" value="PRK07860.1"/>
    <property type="match status" value="1"/>
</dbReference>
<accession>A0A6L5GGH2</accession>
<evidence type="ECO:0000259" key="16">
    <source>
        <dbReference type="PROSITE" id="PS51839"/>
    </source>
</evidence>
<dbReference type="InterPro" id="IPR010228">
    <property type="entry name" value="NADH_UbQ_OxRdtase_Gsu"/>
</dbReference>
<dbReference type="PROSITE" id="PS51839">
    <property type="entry name" value="4FE4S_HC3"/>
    <property type="match status" value="1"/>
</dbReference>
<evidence type="ECO:0000256" key="10">
    <source>
        <dbReference type="ARBA" id="ARBA00023027"/>
    </source>
</evidence>
<dbReference type="InterPro" id="IPR036010">
    <property type="entry name" value="2Fe-2S_ferredoxin-like_sf"/>
</dbReference>
<dbReference type="PROSITE" id="PS00642">
    <property type="entry name" value="COMPLEX1_75K_2"/>
    <property type="match status" value="1"/>
</dbReference>
<dbReference type="Pfam" id="PF00384">
    <property type="entry name" value="Molybdopterin"/>
    <property type="match status" value="1"/>
</dbReference>
<keyword evidence="3 12" id="KW-0004">4Fe-4S</keyword>
<dbReference type="PROSITE" id="PS00641">
    <property type="entry name" value="COMPLEX1_75K_1"/>
    <property type="match status" value="1"/>
</dbReference>
<dbReference type="InterPro" id="IPR000283">
    <property type="entry name" value="NADH_UbQ_OxRdtase_75kDa_su_CS"/>
</dbReference>
<comment type="function">
    <text evidence="12">NDH-1 shuttles electrons from NADH, via FMN and iron-sulfur (Fe-S) centers, to quinones in the respiratory chain. Couples the redox reaction to proton translocation (for every two electrons transferred, four hydrogen ions are translocated across the cytoplasmic membrane), and thus conserves the redox energy in a proton gradient.</text>
</comment>
<dbReference type="PANTHER" id="PTHR43105">
    <property type="entry name" value="RESPIRATORY NITRATE REDUCTASE"/>
    <property type="match status" value="1"/>
</dbReference>
<dbReference type="FunFam" id="3.30.70.20:FF:000016">
    <property type="entry name" value="NADH-quinone oxidoreductase"/>
    <property type="match status" value="1"/>
</dbReference>
<dbReference type="GO" id="GO:0042773">
    <property type="term" value="P:ATP synthesis coupled electron transport"/>
    <property type="evidence" value="ECO:0007669"/>
    <property type="project" value="InterPro"/>
</dbReference>
<proteinExistence type="inferred from homology"/>
<dbReference type="CDD" id="cd00207">
    <property type="entry name" value="fer2"/>
    <property type="match status" value="1"/>
</dbReference>
<dbReference type="EC" id="7.1.1.-" evidence="12"/>